<gene>
    <name evidence="1" type="ORF">ZIOFF_059769</name>
</gene>
<keyword evidence="2" id="KW-1185">Reference proteome</keyword>
<name>A0A8J5FLC1_ZINOF</name>
<protein>
    <submittedName>
        <fullName evidence="1">Uncharacterized protein</fullName>
    </submittedName>
</protein>
<dbReference type="EMBL" id="JACMSC010000016">
    <property type="protein sequence ID" value="KAG6483129.1"/>
    <property type="molecule type" value="Genomic_DNA"/>
</dbReference>
<dbReference type="InterPro" id="IPR000244">
    <property type="entry name" value="Ribosomal_bL9"/>
</dbReference>
<dbReference type="GO" id="GO:0006412">
    <property type="term" value="P:translation"/>
    <property type="evidence" value="ECO:0007669"/>
    <property type="project" value="InterPro"/>
</dbReference>
<sequence length="195" mass="21466">MPGYLMPKLLAVTNIEKYAFLMREQREAKQEKMKEYQAAARRLDNAHLTVWRYIKVDNEIRTPVTKDEFVAEVIWAAARSSAALAAGDLGGGPLKTENSPLSPPVSLFLGDFKVIWAAALSSATLAVGVGMPPALDLSHFPPLPISTSKATREEAEMESVPFKVSYVATLRPQSPRTSKKCFVDLGEECMPDLQQ</sequence>
<dbReference type="PANTHER" id="PTHR21368">
    <property type="entry name" value="50S RIBOSOMAL PROTEIN L9"/>
    <property type="match status" value="1"/>
</dbReference>
<dbReference type="GO" id="GO:0003735">
    <property type="term" value="F:structural constituent of ribosome"/>
    <property type="evidence" value="ECO:0007669"/>
    <property type="project" value="InterPro"/>
</dbReference>
<accession>A0A8J5FLC1</accession>
<evidence type="ECO:0000313" key="1">
    <source>
        <dbReference type="EMBL" id="KAG6483129.1"/>
    </source>
</evidence>
<proteinExistence type="predicted"/>
<organism evidence="1 2">
    <name type="scientific">Zingiber officinale</name>
    <name type="common">Ginger</name>
    <name type="synonym">Amomum zingiber</name>
    <dbReference type="NCBI Taxonomy" id="94328"/>
    <lineage>
        <taxon>Eukaryota</taxon>
        <taxon>Viridiplantae</taxon>
        <taxon>Streptophyta</taxon>
        <taxon>Embryophyta</taxon>
        <taxon>Tracheophyta</taxon>
        <taxon>Spermatophyta</taxon>
        <taxon>Magnoliopsida</taxon>
        <taxon>Liliopsida</taxon>
        <taxon>Zingiberales</taxon>
        <taxon>Zingiberaceae</taxon>
        <taxon>Zingiber</taxon>
    </lineage>
</organism>
<evidence type="ECO:0000313" key="2">
    <source>
        <dbReference type="Proteomes" id="UP000734854"/>
    </source>
</evidence>
<reference evidence="1 2" key="1">
    <citation type="submission" date="2020-08" db="EMBL/GenBank/DDBJ databases">
        <title>Plant Genome Project.</title>
        <authorList>
            <person name="Zhang R.-G."/>
        </authorList>
    </citation>
    <scope>NUCLEOTIDE SEQUENCE [LARGE SCALE GENOMIC DNA]</scope>
    <source>
        <tissue evidence="1">Rhizome</tissue>
    </source>
</reference>
<dbReference type="AlphaFoldDB" id="A0A8J5FLC1"/>
<dbReference type="GO" id="GO:0005840">
    <property type="term" value="C:ribosome"/>
    <property type="evidence" value="ECO:0007669"/>
    <property type="project" value="InterPro"/>
</dbReference>
<dbReference type="Proteomes" id="UP000734854">
    <property type="component" value="Unassembled WGS sequence"/>
</dbReference>
<comment type="caution">
    <text evidence="1">The sequence shown here is derived from an EMBL/GenBank/DDBJ whole genome shotgun (WGS) entry which is preliminary data.</text>
</comment>